<name>A0A6M0CER2_9FLAO</name>
<accession>A0A6M0CER2</accession>
<dbReference type="RefSeq" id="WP_164029594.1">
    <property type="nucleotide sequence ID" value="NZ_JAABOQ010000002.1"/>
</dbReference>
<proteinExistence type="predicted"/>
<dbReference type="EMBL" id="JAABOQ010000002">
    <property type="protein sequence ID" value="NER16318.1"/>
    <property type="molecule type" value="Genomic_DNA"/>
</dbReference>
<evidence type="ECO:0000313" key="2">
    <source>
        <dbReference type="Proteomes" id="UP000474296"/>
    </source>
</evidence>
<protein>
    <submittedName>
        <fullName evidence="1">Uncharacterized protein</fullName>
    </submittedName>
</protein>
<organism evidence="1 2">
    <name type="scientific">Spongiivirga citrea</name>
    <dbReference type="NCBI Taxonomy" id="1481457"/>
    <lineage>
        <taxon>Bacteria</taxon>
        <taxon>Pseudomonadati</taxon>
        <taxon>Bacteroidota</taxon>
        <taxon>Flavobacteriia</taxon>
        <taxon>Flavobacteriales</taxon>
        <taxon>Flavobacteriaceae</taxon>
        <taxon>Spongiivirga</taxon>
    </lineage>
</organism>
<dbReference type="InterPro" id="IPR045607">
    <property type="entry name" value="DUF6452"/>
</dbReference>
<gene>
    <name evidence="1" type="ORF">GWK10_03810</name>
</gene>
<dbReference type="Pfam" id="PF20050">
    <property type="entry name" value="DUF6452"/>
    <property type="match status" value="1"/>
</dbReference>
<evidence type="ECO:0000313" key="1">
    <source>
        <dbReference type="EMBL" id="NER16318.1"/>
    </source>
</evidence>
<dbReference type="Proteomes" id="UP000474296">
    <property type="component" value="Unassembled WGS sequence"/>
</dbReference>
<keyword evidence="2" id="KW-1185">Reference proteome</keyword>
<dbReference type="PROSITE" id="PS51257">
    <property type="entry name" value="PROKAR_LIPOPROTEIN"/>
    <property type="match status" value="1"/>
</dbReference>
<reference evidence="1 2" key="1">
    <citation type="submission" date="2020-01" db="EMBL/GenBank/DDBJ databases">
        <title>Spongiivirga citrea KCTC 32990T.</title>
        <authorList>
            <person name="Wang G."/>
        </authorList>
    </citation>
    <scope>NUCLEOTIDE SEQUENCE [LARGE SCALE GENOMIC DNA]</scope>
    <source>
        <strain evidence="1 2">KCTC 32990</strain>
    </source>
</reference>
<comment type="caution">
    <text evidence="1">The sequence shown here is derived from an EMBL/GenBank/DDBJ whole genome shotgun (WGS) entry which is preliminary data.</text>
</comment>
<sequence length="175" mass="19739">MNKRFFVFVFSLIAIGFISYSCEKDDICSEVTPDTPQLIIRFFDATDIETVKAVPSLRVVAVREDSNVFFETGDRTDRDSIAIPLRTQQLTTRYLLINNSASNDDGNETGQIDTLDITYTRSDEFISRACGFRAIFELTEVSSPDIDKWIAADPAIEIINTTVENENAAHVKIFH</sequence>
<dbReference type="AlphaFoldDB" id="A0A6M0CER2"/>